<keyword evidence="1" id="KW-1133">Transmembrane helix</keyword>
<proteinExistence type="predicted"/>
<feature type="transmembrane region" description="Helical" evidence="1">
    <location>
        <begin position="103"/>
        <end position="122"/>
    </location>
</feature>
<dbReference type="EMBL" id="CP106679">
    <property type="protein sequence ID" value="UXP33644.1"/>
    <property type="molecule type" value="Genomic_DNA"/>
</dbReference>
<keyword evidence="3" id="KW-1185">Reference proteome</keyword>
<evidence type="ECO:0000313" key="2">
    <source>
        <dbReference type="EMBL" id="UXP33644.1"/>
    </source>
</evidence>
<name>A0ABY6CUS2_9BACT</name>
<dbReference type="RefSeq" id="WP_262311073.1">
    <property type="nucleotide sequence ID" value="NZ_CP106679.1"/>
</dbReference>
<protein>
    <submittedName>
        <fullName evidence="2">PA-phosphatase</fullName>
    </submittedName>
</protein>
<reference evidence="2" key="1">
    <citation type="submission" date="2022-09" db="EMBL/GenBank/DDBJ databases">
        <title>Comparative genomics and taxonomic characterization of three novel marine species of genus Reichenbachiella exhibiting antioxidant and polysaccharide degradation activities.</title>
        <authorList>
            <person name="Muhammad N."/>
            <person name="Lee Y.-J."/>
            <person name="Ko J."/>
            <person name="Kim S.-G."/>
        </authorList>
    </citation>
    <scope>NUCLEOTIDE SEQUENCE</scope>
    <source>
        <strain evidence="2">BKB1-1</strain>
    </source>
</reference>
<keyword evidence="1" id="KW-0812">Transmembrane</keyword>
<accession>A0ABY6CUS2</accession>
<feature type="transmembrane region" description="Helical" evidence="1">
    <location>
        <begin position="80"/>
        <end position="97"/>
    </location>
</feature>
<keyword evidence="1" id="KW-0472">Membrane</keyword>
<feature type="transmembrane region" description="Helical" evidence="1">
    <location>
        <begin position="51"/>
        <end position="73"/>
    </location>
</feature>
<dbReference type="Gene3D" id="1.20.144.10">
    <property type="entry name" value="Phosphatidic acid phosphatase type 2/haloperoxidase"/>
    <property type="match status" value="1"/>
</dbReference>
<gene>
    <name evidence="2" type="ORF">N6H18_06710</name>
</gene>
<sequence length="149" mass="16488">MISISVLRVSGSISSLKMDKREERLIPFVFITLFFVMTTYLFIIKVGVNDLVAVIFISTTLLLVLLTLITIVYKISIHSAGMSGVVGYLLALCWQYPGSELIYPMLGVIMLSGVVMSARLQLDAHQPKEILAGFALGFAICFAAIYWFV</sequence>
<feature type="transmembrane region" description="Helical" evidence="1">
    <location>
        <begin position="25"/>
        <end position="45"/>
    </location>
</feature>
<organism evidence="2 3">
    <name type="scientific">Reichenbachiella agarivorans</name>
    <dbReference type="NCBI Taxonomy" id="2979464"/>
    <lineage>
        <taxon>Bacteria</taxon>
        <taxon>Pseudomonadati</taxon>
        <taxon>Bacteroidota</taxon>
        <taxon>Cytophagia</taxon>
        <taxon>Cytophagales</taxon>
        <taxon>Reichenbachiellaceae</taxon>
        <taxon>Reichenbachiella</taxon>
    </lineage>
</organism>
<evidence type="ECO:0000256" key="1">
    <source>
        <dbReference type="SAM" id="Phobius"/>
    </source>
</evidence>
<evidence type="ECO:0000313" key="3">
    <source>
        <dbReference type="Proteomes" id="UP001065174"/>
    </source>
</evidence>
<dbReference type="Proteomes" id="UP001065174">
    <property type="component" value="Chromosome"/>
</dbReference>
<feature type="transmembrane region" description="Helical" evidence="1">
    <location>
        <begin position="129"/>
        <end position="148"/>
    </location>
</feature>